<feature type="binding site" evidence="8">
    <location>
        <position position="42"/>
    </location>
    <ligand>
        <name>Na(+)</name>
        <dbReference type="ChEBI" id="CHEBI:29101"/>
        <label>1</label>
    </ligand>
</feature>
<feature type="transmembrane region" description="Helical" evidence="11">
    <location>
        <begin position="108"/>
        <end position="135"/>
    </location>
</feature>
<dbReference type="CDD" id="cd11496">
    <property type="entry name" value="SLC6sbd-TauT-like"/>
    <property type="match status" value="1"/>
</dbReference>
<dbReference type="PANTHER" id="PTHR11616:SF325">
    <property type="entry name" value="TRANSPORTER"/>
    <property type="match status" value="1"/>
</dbReference>
<gene>
    <name evidence="12" type="ORF">PYX00_010147</name>
</gene>
<dbReference type="InterPro" id="IPR037272">
    <property type="entry name" value="SNS_sf"/>
</dbReference>
<evidence type="ECO:0000256" key="3">
    <source>
        <dbReference type="ARBA" id="ARBA00022448"/>
    </source>
</evidence>
<evidence type="ECO:0000256" key="2">
    <source>
        <dbReference type="ARBA" id="ARBA00006459"/>
    </source>
</evidence>
<keyword evidence="9" id="KW-1015">Disulfide bond</keyword>
<feature type="binding site" evidence="8">
    <location>
        <position position="49"/>
    </location>
    <ligand>
        <name>Na(+)</name>
        <dbReference type="ChEBI" id="CHEBI:29101"/>
        <label>2</label>
    </ligand>
</feature>
<keyword evidence="4 10" id="KW-0812">Transmembrane</keyword>
<name>A0AAW2HDW8_9NEOP</name>
<feature type="transmembrane region" description="Helical" evidence="11">
    <location>
        <begin position="493"/>
        <end position="512"/>
    </location>
</feature>
<evidence type="ECO:0000256" key="7">
    <source>
        <dbReference type="ARBA" id="ARBA00023136"/>
    </source>
</evidence>
<feature type="transmembrane region" description="Helical" evidence="11">
    <location>
        <begin position="33"/>
        <end position="53"/>
    </location>
</feature>
<feature type="binding site" evidence="8">
    <location>
        <position position="45"/>
    </location>
    <ligand>
        <name>Na(+)</name>
        <dbReference type="ChEBI" id="CHEBI:29101"/>
        <label>1</label>
    </ligand>
</feature>
<feature type="transmembrane region" description="Helical" evidence="11">
    <location>
        <begin position="232"/>
        <end position="249"/>
    </location>
</feature>
<feature type="transmembrane region" description="Helical" evidence="11">
    <location>
        <begin position="417"/>
        <end position="442"/>
    </location>
</feature>
<feature type="disulfide bond" evidence="9">
    <location>
        <begin position="147"/>
        <end position="156"/>
    </location>
</feature>
<comment type="similarity">
    <text evidence="2 10">Belongs to the sodium:neurotransmitter symporter (SNF) (TC 2.A.22) family.</text>
</comment>
<comment type="subcellular location">
    <subcellularLocation>
        <location evidence="1">Membrane</location>
        <topology evidence="1">Multi-pass membrane protein</topology>
    </subcellularLocation>
</comment>
<dbReference type="Pfam" id="PF00209">
    <property type="entry name" value="SNF"/>
    <property type="match status" value="1"/>
</dbReference>
<keyword evidence="5 10" id="KW-0769">Symport</keyword>
<feature type="transmembrane region" description="Helical" evidence="11">
    <location>
        <begin position="532"/>
        <end position="553"/>
    </location>
</feature>
<sequence length="587" mass="66598">MDNQGYVGSRSTVAQVQPPVQKKFRDREKWSRGIEFVLSCIGFAVGLGNIWRFPYLCYKNGGGAFLIPYFICLITGGIPIFFLEIAVGQYTSQGGITAWNFCPIFKGIGYGTTVICFLLNIYYIVILAWALHFFLNSFRGELPWASCGNWWNTEKCILGYEAKALRNHTTALEGNNTRTDAVIEYWERKVLGLSTGVGDVSTFQWELVGTLFLAWIFVYFCVWKGIKSSGKVVYFTAVFPYVMLTALLIRGVTLDGAKEGIIFYLQPDFSKLLESQVWIDAGTQIFFSYAIALGCMTALGSYNDFHNNFVKDCIFVSVINSCTSLYSGFAIFSVLGFMAKEHGVPIQDVAESGPGLVFIAYPKAISQMPWAPLWSFLFFFMILLMGIDSQFVGVEGFITAVVDMYPRYLRKGKRREVFIGIVSGISFLIGLCMVTDGGMYMFQVFDYYSASGMVLLWFCFFECITIAYVYGVDNFYDNIEEMVGFRLSPWLKICWLVFTPIITMGILIFSVVTYKPLTYNRTYVYPAWAQVIGWFMALVPMSMIPIHFVYYLLKSPGNTLKEKWKSAIEPIKEEKPEKKNANELTNM</sequence>
<dbReference type="PRINTS" id="PR00176">
    <property type="entry name" value="NANEUSMPORT"/>
</dbReference>
<dbReference type="GO" id="GO:0005886">
    <property type="term" value="C:plasma membrane"/>
    <property type="evidence" value="ECO:0007669"/>
    <property type="project" value="TreeGrafter"/>
</dbReference>
<proteinExistence type="inferred from homology"/>
<reference evidence="12" key="1">
    <citation type="journal article" date="2024" name="Gigascience">
        <title>Chromosome-level genome of the poultry shaft louse Menopon gallinae provides insight into the host-switching and adaptive evolution of parasitic lice.</title>
        <authorList>
            <person name="Xu Y."/>
            <person name="Ma L."/>
            <person name="Liu S."/>
            <person name="Liang Y."/>
            <person name="Liu Q."/>
            <person name="He Z."/>
            <person name="Tian L."/>
            <person name="Duan Y."/>
            <person name="Cai W."/>
            <person name="Li H."/>
            <person name="Song F."/>
        </authorList>
    </citation>
    <scope>NUCLEOTIDE SEQUENCE</scope>
    <source>
        <strain evidence="12">Cailab_2023a</strain>
    </source>
</reference>
<dbReference type="SUPFAM" id="SSF161070">
    <property type="entry name" value="SNF-like"/>
    <property type="match status" value="1"/>
</dbReference>
<evidence type="ECO:0000256" key="4">
    <source>
        <dbReference type="ARBA" id="ARBA00022692"/>
    </source>
</evidence>
<feature type="transmembrane region" description="Helical" evidence="11">
    <location>
        <begin position="281"/>
        <end position="302"/>
    </location>
</feature>
<feature type="binding site" evidence="8">
    <location>
        <position position="288"/>
    </location>
    <ligand>
        <name>Na(+)</name>
        <dbReference type="ChEBI" id="CHEBI:29101"/>
        <label>1</label>
    </ligand>
</feature>
<feature type="transmembrane region" description="Helical" evidence="11">
    <location>
        <begin position="65"/>
        <end position="87"/>
    </location>
</feature>
<dbReference type="PANTHER" id="PTHR11616">
    <property type="entry name" value="SODIUM/CHLORIDE DEPENDENT TRANSPORTER"/>
    <property type="match status" value="1"/>
</dbReference>
<dbReference type="NCBIfam" id="NF037979">
    <property type="entry name" value="Na_transp"/>
    <property type="match status" value="1"/>
</dbReference>
<organism evidence="12">
    <name type="scientific">Menopon gallinae</name>
    <name type="common">poultry shaft louse</name>
    <dbReference type="NCBI Taxonomy" id="328185"/>
    <lineage>
        <taxon>Eukaryota</taxon>
        <taxon>Metazoa</taxon>
        <taxon>Ecdysozoa</taxon>
        <taxon>Arthropoda</taxon>
        <taxon>Hexapoda</taxon>
        <taxon>Insecta</taxon>
        <taxon>Pterygota</taxon>
        <taxon>Neoptera</taxon>
        <taxon>Paraneoptera</taxon>
        <taxon>Psocodea</taxon>
        <taxon>Troctomorpha</taxon>
        <taxon>Phthiraptera</taxon>
        <taxon>Amblycera</taxon>
        <taxon>Menoponidae</taxon>
        <taxon>Menopon</taxon>
    </lineage>
</organism>
<keyword evidence="7 11" id="KW-0472">Membrane</keyword>
<keyword evidence="6 11" id="KW-1133">Transmembrane helix</keyword>
<keyword evidence="8" id="KW-0915">Sodium</keyword>
<feature type="binding site" evidence="8">
    <location>
        <position position="44"/>
    </location>
    <ligand>
        <name>Na(+)</name>
        <dbReference type="ChEBI" id="CHEBI:29101"/>
        <label>2</label>
    </ligand>
</feature>
<evidence type="ECO:0000256" key="11">
    <source>
        <dbReference type="SAM" id="Phobius"/>
    </source>
</evidence>
<feature type="transmembrane region" description="Helical" evidence="11">
    <location>
        <begin position="314"/>
        <end position="339"/>
    </location>
</feature>
<feature type="binding site" evidence="8">
    <location>
        <position position="388"/>
    </location>
    <ligand>
        <name>Na(+)</name>
        <dbReference type="ChEBI" id="CHEBI:29101"/>
        <label>1</label>
    </ligand>
</feature>
<feature type="binding site" evidence="8">
    <location>
        <position position="389"/>
    </location>
    <ligand>
        <name>Na(+)</name>
        <dbReference type="ChEBI" id="CHEBI:29101"/>
        <label>1</label>
    </ligand>
</feature>
<keyword evidence="3 10" id="KW-0813">Transport</keyword>
<evidence type="ECO:0000256" key="9">
    <source>
        <dbReference type="PIRSR" id="PIRSR600175-2"/>
    </source>
</evidence>
<accession>A0AAW2HDW8</accession>
<dbReference type="PROSITE" id="PS00610">
    <property type="entry name" value="NA_NEUROTRAN_SYMP_1"/>
    <property type="match status" value="1"/>
</dbReference>
<dbReference type="GO" id="GO:0005332">
    <property type="term" value="F:gamma-aminobutyric acid:sodium:chloride symporter activity"/>
    <property type="evidence" value="ECO:0007669"/>
    <property type="project" value="TreeGrafter"/>
</dbReference>
<evidence type="ECO:0000256" key="6">
    <source>
        <dbReference type="ARBA" id="ARBA00022989"/>
    </source>
</evidence>
<dbReference type="EMBL" id="JARGDH010000005">
    <property type="protein sequence ID" value="KAL0268074.1"/>
    <property type="molecule type" value="Genomic_DNA"/>
</dbReference>
<dbReference type="PROSITE" id="PS50267">
    <property type="entry name" value="NA_NEUROTRAN_SYMP_3"/>
    <property type="match status" value="1"/>
</dbReference>
<dbReference type="InterPro" id="IPR000175">
    <property type="entry name" value="Na/ntran_symport"/>
</dbReference>
<feature type="binding site" evidence="8">
    <location>
        <position position="320"/>
    </location>
    <ligand>
        <name>Na(+)</name>
        <dbReference type="ChEBI" id="CHEBI:29101"/>
        <label>2</label>
    </ligand>
</feature>
<dbReference type="EMBL" id="JARGDH010000005">
    <property type="protein sequence ID" value="KAL0268073.1"/>
    <property type="molecule type" value="Genomic_DNA"/>
</dbReference>
<evidence type="ECO:0000256" key="8">
    <source>
        <dbReference type="PIRSR" id="PIRSR600175-1"/>
    </source>
</evidence>
<keyword evidence="8" id="KW-0479">Metal-binding</keyword>
<feature type="transmembrane region" description="Helical" evidence="11">
    <location>
        <begin position="454"/>
        <end position="472"/>
    </location>
</feature>
<feature type="transmembrane region" description="Helical" evidence="11">
    <location>
        <begin position="376"/>
        <end position="405"/>
    </location>
</feature>
<evidence type="ECO:0000256" key="5">
    <source>
        <dbReference type="ARBA" id="ARBA00022847"/>
    </source>
</evidence>
<protein>
    <recommendedName>
        <fullName evidence="10">Transporter</fullName>
    </recommendedName>
</protein>
<evidence type="ECO:0000313" key="12">
    <source>
        <dbReference type="EMBL" id="KAL0268073.1"/>
    </source>
</evidence>
<dbReference type="AlphaFoldDB" id="A0AAW2HDW8"/>
<dbReference type="GO" id="GO:0046872">
    <property type="term" value="F:metal ion binding"/>
    <property type="evidence" value="ECO:0007669"/>
    <property type="project" value="UniProtKB-KW"/>
</dbReference>
<evidence type="ECO:0000256" key="10">
    <source>
        <dbReference type="RuleBase" id="RU003732"/>
    </source>
</evidence>
<evidence type="ECO:0000256" key="1">
    <source>
        <dbReference type="ARBA" id="ARBA00004141"/>
    </source>
</evidence>
<feature type="transmembrane region" description="Helical" evidence="11">
    <location>
        <begin position="203"/>
        <end position="223"/>
    </location>
</feature>
<comment type="caution">
    <text evidence="12">The sequence shown here is derived from an EMBL/GenBank/DDBJ whole genome shotgun (WGS) entry which is preliminary data.</text>
</comment>